<comment type="subcellular location">
    <subcellularLocation>
        <location evidence="1">Cytoplasm</location>
    </subcellularLocation>
</comment>
<dbReference type="HOGENOM" id="CLU_018250_0_0_1"/>
<dbReference type="InParanoid" id="B2AVR2"/>
<accession>B2AVR2</accession>
<reference evidence="7" key="4">
    <citation type="submission" date="2014-09" db="EMBL/GenBank/DDBJ databases">
        <title>Maintaining two mating types: Structure of the mating type locus and its role in heterokaryosis in Podospora anserina.</title>
        <authorList>
            <person name="Grognet P."/>
            <person name="Bidard F."/>
            <person name="Kuchly C."/>
            <person name="Chan Ho Tong L."/>
            <person name="Coppin E."/>
            <person name="Ait Benkhali J."/>
            <person name="Couloux A."/>
            <person name="Wincker P."/>
            <person name="Debuchy R."/>
            <person name="Silar P."/>
        </authorList>
    </citation>
    <scope>NUCLEOTIDE SEQUENCE</scope>
</reference>
<keyword evidence="4" id="KW-0472">Membrane</keyword>
<evidence type="ECO:0000256" key="3">
    <source>
        <dbReference type="SAM" id="MobiDB-lite"/>
    </source>
</evidence>
<evidence type="ECO:0000313" key="7">
    <source>
        <dbReference type="EMBL" id="CDP31958.1"/>
    </source>
</evidence>
<name>B2AVR2_PODAN</name>
<evidence type="ECO:0000313" key="6">
    <source>
        <dbReference type="EMBL" id="CAP68486.1"/>
    </source>
</evidence>
<dbReference type="EMBL" id="CU633900">
    <property type="protein sequence ID" value="CAP68486.1"/>
    <property type="molecule type" value="Genomic_DNA"/>
</dbReference>
<evidence type="ECO:0000313" key="8">
    <source>
        <dbReference type="Proteomes" id="UP000001197"/>
    </source>
</evidence>
<feature type="compositionally biased region" description="Polar residues" evidence="3">
    <location>
        <begin position="30"/>
        <end position="40"/>
    </location>
</feature>
<dbReference type="PANTHER" id="PTHR22999">
    <property type="entry name" value="PX SERINE/THREONINE KINASE PXK"/>
    <property type="match status" value="1"/>
</dbReference>
<keyword evidence="4" id="KW-1133">Transmembrane helix</keyword>
<evidence type="ECO:0000259" key="5">
    <source>
        <dbReference type="PROSITE" id="PS51207"/>
    </source>
</evidence>
<dbReference type="GO" id="GO:0005769">
    <property type="term" value="C:early endosome"/>
    <property type="evidence" value="ECO:0007669"/>
    <property type="project" value="TreeGrafter"/>
</dbReference>
<dbReference type="Pfam" id="PF02194">
    <property type="entry name" value="PXA"/>
    <property type="match status" value="1"/>
</dbReference>
<dbReference type="GeneID" id="6192007"/>
<gene>
    <name evidence="6" type="ORF">PODANS_7_2080</name>
</gene>
<dbReference type="SMART" id="SM00313">
    <property type="entry name" value="PXA"/>
    <property type="match status" value="1"/>
</dbReference>
<keyword evidence="2" id="KW-0963">Cytoplasm</keyword>
<dbReference type="VEuPathDB" id="FungiDB:PODANS_7_2080"/>
<dbReference type="EMBL" id="FO904942">
    <property type="protein sequence ID" value="CDP31958.1"/>
    <property type="molecule type" value="Genomic_DNA"/>
</dbReference>
<dbReference type="STRING" id="515849.B2AVR2"/>
<proteinExistence type="predicted"/>
<dbReference type="RefSeq" id="XP_001907813.1">
    <property type="nucleotide sequence ID" value="XM_001907778.1"/>
</dbReference>
<reference evidence="6" key="2">
    <citation type="submission" date="2008-07" db="EMBL/GenBank/DDBJ databases">
        <authorList>
            <person name="Genoscope - CEA"/>
        </authorList>
    </citation>
    <scope>NUCLEOTIDE SEQUENCE</scope>
    <source>
        <strain evidence="6">S mat+</strain>
    </source>
</reference>
<protein>
    <submittedName>
        <fullName evidence="6">Podospora anserina S mat+ genomic DNA chromosome 7, supercontig 1</fullName>
    </submittedName>
</protein>
<organism evidence="6">
    <name type="scientific">Podospora anserina (strain S / ATCC MYA-4624 / DSM 980 / FGSC 10383)</name>
    <name type="common">Pleurage anserina</name>
    <dbReference type="NCBI Taxonomy" id="515849"/>
    <lineage>
        <taxon>Eukaryota</taxon>
        <taxon>Fungi</taxon>
        <taxon>Dikarya</taxon>
        <taxon>Ascomycota</taxon>
        <taxon>Pezizomycotina</taxon>
        <taxon>Sordariomycetes</taxon>
        <taxon>Sordariomycetidae</taxon>
        <taxon>Sordariales</taxon>
        <taxon>Podosporaceae</taxon>
        <taxon>Podospora</taxon>
        <taxon>Podospora anserina</taxon>
    </lineage>
</organism>
<keyword evidence="4" id="KW-0812">Transmembrane</keyword>
<dbReference type="InterPro" id="IPR051837">
    <property type="entry name" value="SortingNexin/PXDomain-PKLike"/>
</dbReference>
<reference evidence="6 8" key="1">
    <citation type="journal article" date="2008" name="Genome Biol.">
        <title>The genome sequence of the model ascomycete fungus Podospora anserina.</title>
        <authorList>
            <person name="Espagne E."/>
            <person name="Lespinet O."/>
            <person name="Malagnac F."/>
            <person name="Da Silva C."/>
            <person name="Jaillon O."/>
            <person name="Porcel B.M."/>
            <person name="Couloux A."/>
            <person name="Aury J.-M."/>
            <person name="Segurens B."/>
            <person name="Poulain J."/>
            <person name="Anthouard V."/>
            <person name="Grossetete S."/>
            <person name="Khalili H."/>
            <person name="Coppin E."/>
            <person name="Dequard-Chablat M."/>
            <person name="Picard M."/>
            <person name="Contamine V."/>
            <person name="Arnaise S."/>
            <person name="Bourdais A."/>
            <person name="Berteaux-Lecellier V."/>
            <person name="Gautheret D."/>
            <person name="de Vries R.P."/>
            <person name="Battaglia E."/>
            <person name="Coutinho P.M."/>
            <person name="Danchin E.G.J."/>
            <person name="Henrissat B."/>
            <person name="El Khoury R."/>
            <person name="Sainsard-Chanet A."/>
            <person name="Boivin A."/>
            <person name="Pinan-Lucarre B."/>
            <person name="Sellem C.H."/>
            <person name="Debuchy R."/>
            <person name="Wincker P."/>
            <person name="Weissenbach J."/>
            <person name="Silar P."/>
        </authorList>
    </citation>
    <scope>NUCLEOTIDE SEQUENCE [LARGE SCALE GENOMIC DNA]</scope>
    <source>
        <strain evidence="8">S / ATCC MYA-4624 / DSM 980 / FGSC 10383</strain>
        <strain evidence="6">S mat+</strain>
    </source>
</reference>
<dbReference type="PROSITE" id="PS51207">
    <property type="entry name" value="PXA"/>
    <property type="match status" value="1"/>
</dbReference>
<sequence length="440" mass="48297">MTTAAAQAPSRVQTPNPPPPGPVTPRPKPSRTSSLQSESGPTSTTASADASQTPAQSGGAAARRSARPAFPTTDPLSDKATALLIRRILCPQHIEKAKSAPTPIEELLPPLTSRNDVDLQLYVLIAIILREYIQNWYNKITPDETFVAEIVQIIAHITRALEQRLRKVDLESLLFDEIPDLLDKHITAYRIAHDPITQAPIRTNAREIYHSLCPLPALTPVPRPEDPESVAQQAENEVAYRQLLVHAVLAILLPTEDLENGCLTALVGQIFSELIIGNSVANKLSEPWMILEMIIIATRTLGKRKAIEDENPSGRPGKGSSAGRRGLSSVQGLFWMVVHWCFLATSFIRLAFMVLMTTRSLPPRSSHSTAQRKNVVQHEVGLDSGPLKMPVLAFRCWSAISNLIEMDVRMPWLCGALSMVQWVTMTGPGRIAAVDGKLDR</sequence>
<dbReference type="PANTHER" id="PTHR22999:SF23">
    <property type="entry name" value="SORTING NEXIN-16"/>
    <property type="match status" value="1"/>
</dbReference>
<feature type="domain" description="PXA" evidence="5">
    <location>
        <begin position="114"/>
        <end position="301"/>
    </location>
</feature>
<feature type="transmembrane region" description="Helical" evidence="4">
    <location>
        <begin position="333"/>
        <end position="355"/>
    </location>
</feature>
<dbReference type="Proteomes" id="UP000001197">
    <property type="component" value="Chromosome 7"/>
</dbReference>
<keyword evidence="8" id="KW-1185">Reference proteome</keyword>
<dbReference type="AlphaFoldDB" id="B2AVR2"/>
<evidence type="ECO:0000256" key="4">
    <source>
        <dbReference type="SAM" id="Phobius"/>
    </source>
</evidence>
<dbReference type="GO" id="GO:0035091">
    <property type="term" value="F:phosphatidylinositol binding"/>
    <property type="evidence" value="ECO:0007669"/>
    <property type="project" value="TreeGrafter"/>
</dbReference>
<feature type="region of interest" description="Disordered" evidence="3">
    <location>
        <begin position="306"/>
        <end position="325"/>
    </location>
</feature>
<dbReference type="eggNOG" id="ENOG502SGVS">
    <property type="taxonomic scope" value="Eukaryota"/>
</dbReference>
<dbReference type="InterPro" id="IPR003114">
    <property type="entry name" value="Phox_assoc"/>
</dbReference>
<reference evidence="8" key="3">
    <citation type="journal article" date="2014" name="Genetics">
        <title>Maintaining two mating types: Structure of the mating type locus and its role in heterokaryosis in Podospora anserina.</title>
        <authorList>
            <person name="Grognet P."/>
            <person name="Bidard F."/>
            <person name="Kuchly C."/>
            <person name="Tong L.C.H."/>
            <person name="Coppin E."/>
            <person name="Benkhali J.A."/>
            <person name="Couloux A."/>
            <person name="Wincker P."/>
            <person name="Debuchy R."/>
            <person name="Silar P."/>
        </authorList>
    </citation>
    <scope>GENOME REANNOTATION</scope>
    <source>
        <strain evidence="8">S / ATCC MYA-4624 / DSM 980 / FGSC 10383</strain>
    </source>
</reference>
<dbReference type="KEGG" id="pan:PODANSg4848"/>
<evidence type="ECO:0000256" key="2">
    <source>
        <dbReference type="ARBA" id="ARBA00022490"/>
    </source>
</evidence>
<feature type="compositionally biased region" description="Pro residues" evidence="3">
    <location>
        <begin position="15"/>
        <end position="27"/>
    </location>
</feature>
<evidence type="ECO:0000256" key="1">
    <source>
        <dbReference type="ARBA" id="ARBA00004496"/>
    </source>
</evidence>
<feature type="region of interest" description="Disordered" evidence="3">
    <location>
        <begin position="1"/>
        <end position="74"/>
    </location>
</feature>
<dbReference type="GO" id="GO:0045022">
    <property type="term" value="P:early endosome to late endosome transport"/>
    <property type="evidence" value="ECO:0007669"/>
    <property type="project" value="TreeGrafter"/>
</dbReference>
<feature type="compositionally biased region" description="Low complexity" evidence="3">
    <location>
        <begin position="41"/>
        <end position="69"/>
    </location>
</feature>
<dbReference type="OrthoDB" id="5582218at2759"/>
<feature type="compositionally biased region" description="Polar residues" evidence="3">
    <location>
        <begin position="1"/>
        <end position="14"/>
    </location>
</feature>
<dbReference type="GO" id="GO:0005770">
    <property type="term" value="C:late endosome"/>
    <property type="evidence" value="ECO:0007669"/>
    <property type="project" value="TreeGrafter"/>
</dbReference>